<evidence type="ECO:0000313" key="1">
    <source>
        <dbReference type="EMBL" id="ETW77004.1"/>
    </source>
</evidence>
<dbReference type="InParanoid" id="W4JU67"/>
<dbReference type="GeneID" id="20672952"/>
<organism evidence="1 2">
    <name type="scientific">Heterobasidion irregulare (strain TC 32-1)</name>
    <dbReference type="NCBI Taxonomy" id="747525"/>
    <lineage>
        <taxon>Eukaryota</taxon>
        <taxon>Fungi</taxon>
        <taxon>Dikarya</taxon>
        <taxon>Basidiomycota</taxon>
        <taxon>Agaricomycotina</taxon>
        <taxon>Agaricomycetes</taxon>
        <taxon>Russulales</taxon>
        <taxon>Bondarzewiaceae</taxon>
        <taxon>Heterobasidion</taxon>
        <taxon>Heterobasidion annosum species complex</taxon>
    </lineage>
</organism>
<sequence>MATTGNDHACHGANVIGVCLSGPRYSRWTEIGTNLGDRCIACTTPSASVPR</sequence>
<reference evidence="1 2" key="1">
    <citation type="journal article" date="2012" name="New Phytol.">
        <title>Insight into trade-off between wood decay and parasitism from the genome of a fungal forest pathogen.</title>
        <authorList>
            <person name="Olson A."/>
            <person name="Aerts A."/>
            <person name="Asiegbu F."/>
            <person name="Belbahri L."/>
            <person name="Bouzid O."/>
            <person name="Broberg A."/>
            <person name="Canback B."/>
            <person name="Coutinho P.M."/>
            <person name="Cullen D."/>
            <person name="Dalman K."/>
            <person name="Deflorio G."/>
            <person name="van Diepen L.T."/>
            <person name="Dunand C."/>
            <person name="Duplessis S."/>
            <person name="Durling M."/>
            <person name="Gonthier P."/>
            <person name="Grimwood J."/>
            <person name="Fossdal C.G."/>
            <person name="Hansson D."/>
            <person name="Henrissat B."/>
            <person name="Hietala A."/>
            <person name="Himmelstrand K."/>
            <person name="Hoffmeister D."/>
            <person name="Hogberg N."/>
            <person name="James T.Y."/>
            <person name="Karlsson M."/>
            <person name="Kohler A."/>
            <person name="Kues U."/>
            <person name="Lee Y.H."/>
            <person name="Lin Y.C."/>
            <person name="Lind M."/>
            <person name="Lindquist E."/>
            <person name="Lombard V."/>
            <person name="Lucas S."/>
            <person name="Lunden K."/>
            <person name="Morin E."/>
            <person name="Murat C."/>
            <person name="Park J."/>
            <person name="Raffaello T."/>
            <person name="Rouze P."/>
            <person name="Salamov A."/>
            <person name="Schmutz J."/>
            <person name="Solheim H."/>
            <person name="Stahlberg J."/>
            <person name="Velez H."/>
            <person name="de Vries R.P."/>
            <person name="Wiebenga A."/>
            <person name="Woodward S."/>
            <person name="Yakovlev I."/>
            <person name="Garbelotto M."/>
            <person name="Martin F."/>
            <person name="Grigoriev I.V."/>
            <person name="Stenlid J."/>
        </authorList>
    </citation>
    <scope>NUCLEOTIDE SEQUENCE [LARGE SCALE GENOMIC DNA]</scope>
    <source>
        <strain evidence="1 2">TC 32-1</strain>
    </source>
</reference>
<dbReference type="AlphaFoldDB" id="W4JU67"/>
<dbReference type="RefSeq" id="XP_009550561.1">
    <property type="nucleotide sequence ID" value="XM_009552266.1"/>
</dbReference>
<dbReference type="EMBL" id="KI925463">
    <property type="protein sequence ID" value="ETW77004.1"/>
    <property type="molecule type" value="Genomic_DNA"/>
</dbReference>
<keyword evidence="2" id="KW-1185">Reference proteome</keyword>
<evidence type="ECO:0000313" key="2">
    <source>
        <dbReference type="Proteomes" id="UP000030671"/>
    </source>
</evidence>
<dbReference type="HOGENOM" id="CLU_3106632_0_0_1"/>
<proteinExistence type="predicted"/>
<name>W4JU67_HETIT</name>
<feature type="non-terminal residue" evidence="1">
    <location>
        <position position="51"/>
    </location>
</feature>
<accession>W4JU67</accession>
<protein>
    <submittedName>
        <fullName evidence="1">Uncharacterized protein</fullName>
    </submittedName>
</protein>
<gene>
    <name evidence="1" type="ORF">HETIRDRAFT_411450</name>
</gene>
<dbReference type="Proteomes" id="UP000030671">
    <property type="component" value="Unassembled WGS sequence"/>
</dbReference>
<dbReference type="KEGG" id="hir:HETIRDRAFT_411450"/>